<evidence type="ECO:0000313" key="1">
    <source>
        <dbReference type="EMBL" id="KAI9905087.1"/>
    </source>
</evidence>
<proteinExistence type="predicted"/>
<dbReference type="EMBL" id="CM047940">
    <property type="protein sequence ID" value="KAI9905087.1"/>
    <property type="molecule type" value="Genomic_DNA"/>
</dbReference>
<sequence length="540" mass="58436">MTSGKESPEGDIQLVSPQGQQAGGSAGARDDDVTLERLGKKPVLNRTFGFMTSLGFSCTVLITWEGSLFVFLSGLTNGGPSGVVYGYMLIWVGMLSLMATLAELVSMAPTSGGQYHWVSMLAPLRYQRFLGYMTAWLTVTGWQATLASSSLLTGTLIQNIVLLTHPSYAERMENWHGTMLLWAVLLLIYAINTSLPRLFVKFEGYAFVLHLLGFFAVMLPLIFLGEKTSSANVWNQFKNMGEWHTQGLSFCIGIIGTVFAFAGADAAIHLSEEICDAAIVVPRALIATVVVNGTLGFAMILTTLYCMGDLDAALAENPHYPFMAIFRNAVGSTAGATVMASIVIAMLFVACTGVIASTSRLFWALSRDRAIPGWSFLKKTSPRTNIPRNAVAACAVIAGVLSLINIGNATAFDGVISISIAGLNGSYLMVASLLLYRRLTGGIHDPRGGVEAEEEVRNTIGSRVAWGPWRLPGAWGVLNNVVTCCFLVFVLFFSFWPTDRHITPASMNWAVLVTVAVLAFSVAYYFLHARKVYKGPLIEI</sequence>
<gene>
    <name evidence="1" type="ORF">N3K66_001616</name>
</gene>
<comment type="caution">
    <text evidence="1">The sequence shown here is derived from an EMBL/GenBank/DDBJ whole genome shotgun (WGS) entry which is preliminary data.</text>
</comment>
<evidence type="ECO:0000313" key="2">
    <source>
        <dbReference type="Proteomes" id="UP001163324"/>
    </source>
</evidence>
<reference evidence="1" key="1">
    <citation type="submission" date="2022-10" db="EMBL/GenBank/DDBJ databases">
        <title>Complete Genome of Trichothecium roseum strain YXFP-22015, a Plant Pathogen Isolated from Citrus.</title>
        <authorList>
            <person name="Wang Y."/>
            <person name="Zhu L."/>
        </authorList>
    </citation>
    <scope>NUCLEOTIDE SEQUENCE</scope>
    <source>
        <strain evidence="1">YXFP-22015</strain>
    </source>
</reference>
<keyword evidence="2" id="KW-1185">Reference proteome</keyword>
<organism evidence="1 2">
    <name type="scientific">Trichothecium roseum</name>
    <dbReference type="NCBI Taxonomy" id="47278"/>
    <lineage>
        <taxon>Eukaryota</taxon>
        <taxon>Fungi</taxon>
        <taxon>Dikarya</taxon>
        <taxon>Ascomycota</taxon>
        <taxon>Pezizomycotina</taxon>
        <taxon>Sordariomycetes</taxon>
        <taxon>Hypocreomycetidae</taxon>
        <taxon>Hypocreales</taxon>
        <taxon>Hypocreales incertae sedis</taxon>
        <taxon>Trichothecium</taxon>
    </lineage>
</organism>
<name>A0ACC0VFD5_9HYPO</name>
<dbReference type="Proteomes" id="UP001163324">
    <property type="component" value="Chromosome 1"/>
</dbReference>
<protein>
    <submittedName>
        <fullName evidence="1">Uncharacterized protein</fullName>
    </submittedName>
</protein>
<accession>A0ACC0VFD5</accession>